<dbReference type="Pfam" id="PF00400">
    <property type="entry name" value="WD40"/>
    <property type="match status" value="7"/>
</dbReference>
<evidence type="ECO:0000256" key="4">
    <source>
        <dbReference type="ARBA" id="ARBA00005881"/>
    </source>
</evidence>
<dbReference type="InterPro" id="IPR020472">
    <property type="entry name" value="WD40_PAC1"/>
</dbReference>
<dbReference type="AlphaFoldDB" id="D8QSW9"/>
<dbReference type="InterPro" id="IPR015943">
    <property type="entry name" value="WD40/YVTN_repeat-like_dom_sf"/>
</dbReference>
<organism evidence="13">
    <name type="scientific">Selaginella moellendorffii</name>
    <name type="common">Spikemoss</name>
    <dbReference type="NCBI Taxonomy" id="88036"/>
    <lineage>
        <taxon>Eukaryota</taxon>
        <taxon>Viridiplantae</taxon>
        <taxon>Streptophyta</taxon>
        <taxon>Embryophyta</taxon>
        <taxon>Tracheophyta</taxon>
        <taxon>Lycopodiopsida</taxon>
        <taxon>Selaginellales</taxon>
        <taxon>Selaginellaceae</taxon>
        <taxon>Selaginella</taxon>
    </lineage>
</organism>
<dbReference type="PROSITE" id="PS50082">
    <property type="entry name" value="WD_REPEATS_2"/>
    <property type="match status" value="4"/>
</dbReference>
<sequence>MARVEAVFVSAGCNKTVKAAAWGRCDLVAFATHSSVGIFSPKASQILVSLSGHKSSVNCAWHKFLSWLFNSLLFSFVDEYAGECFILSGSADGVVILWSFVPSQKKWRIGSQATVSKGGSVTCIASMMISSTEALFATSTSDGGVCVWSASLLPGDCSLLLVDTVEMVVSRPVVAVAMARLPGISDITILAVGSLDNTINIYAGSKLEKFTHACKLKGHQDWIRGLDFSGIVHQEDGVESLFLASSSQDRNIRIWKIRSRSPGAASRGPSLRTYIEGPVFRAGKETWQISLESLLVGHEDWVYSVRWQPLLKNKVQPMSVLSSSMDKTMMVWRPEAKSGIWMNEVTVGELGQTAFGFYGGVWSPGGDAILAHGFNGSFHLWKEVSTGWMPQLVPSGHFGPVVDVAWASNGQFLLTASHDQTTRVFTSWNKDAENSTWHEVARPQVHGHDMNCLAIIRGKGNYRYVSGADEKVARVFEAPTAFLDTLDLLTSSSGNEEARQGVQILGANMSALGLSQKPIYTQGLRQKNVFSFALLTSEYVPKAVPSVLTKPPLEEQLVQNTLWPESHKLYGHGNELYSMCSNHGGEILATACKAQTPSVAEIWLWETKSWRPITQLRSHSLTVTQMEFSHDDRFLLSVSRDRHLSLFRITTGTLASSHFQLGTIFIVPAFQRLLVKLEAHKRIVWTCSWSPHDNRFATGSRDKSVKIWSIVEQEGDQEQEQAKVELLSTLPSFASSVTALAWGSKDLLAVGMESGMIELWSVAAKQAPSLVTRFDSQLCHAAAVNRLCWSEDQERSRLASCGADHAVKLFQVNT</sequence>
<keyword evidence="8" id="KW-0819">tRNA processing</keyword>
<protein>
    <recommendedName>
        <fullName evidence="5">Elongator complex protein 2</fullName>
    </recommendedName>
</protein>
<evidence type="ECO:0000256" key="9">
    <source>
        <dbReference type="ARBA" id="ARBA00022737"/>
    </source>
</evidence>
<keyword evidence="10" id="KW-0539">Nucleus</keyword>
<accession>D8QSW9</accession>
<dbReference type="PROSITE" id="PS50294">
    <property type="entry name" value="WD_REPEATS_REGION"/>
    <property type="match status" value="1"/>
</dbReference>
<dbReference type="SUPFAM" id="SSF50978">
    <property type="entry name" value="WD40 repeat-like"/>
    <property type="match status" value="2"/>
</dbReference>
<feature type="repeat" description="WD" evidence="11">
    <location>
        <begin position="216"/>
        <end position="265"/>
    </location>
</feature>
<dbReference type="GO" id="GO:0033588">
    <property type="term" value="C:elongator holoenzyme complex"/>
    <property type="evidence" value="ECO:0007669"/>
    <property type="project" value="InterPro"/>
</dbReference>
<evidence type="ECO:0000256" key="10">
    <source>
        <dbReference type="ARBA" id="ARBA00023242"/>
    </source>
</evidence>
<dbReference type="FunFam" id="2.130.10.10:FF:000400">
    <property type="entry name" value="Elongator acetyltransferase complex subunit 2"/>
    <property type="match status" value="1"/>
</dbReference>
<feature type="repeat" description="WD" evidence="11">
    <location>
        <begin position="394"/>
        <end position="425"/>
    </location>
</feature>
<dbReference type="Gene3D" id="2.130.10.10">
    <property type="entry name" value="YVTN repeat-like/Quinoprotein amine dehydrogenase"/>
    <property type="match status" value="5"/>
</dbReference>
<evidence type="ECO:0000256" key="3">
    <source>
        <dbReference type="ARBA" id="ARBA00005043"/>
    </source>
</evidence>
<dbReference type="SUPFAM" id="SSF50998">
    <property type="entry name" value="Quinoprotein alcohol dehydrogenase-like"/>
    <property type="match status" value="1"/>
</dbReference>
<dbReference type="PANTHER" id="PTHR44111:SF1">
    <property type="entry name" value="ELONGATOR COMPLEX PROTEIN 2"/>
    <property type="match status" value="1"/>
</dbReference>
<evidence type="ECO:0000256" key="2">
    <source>
        <dbReference type="ARBA" id="ARBA00004496"/>
    </source>
</evidence>
<dbReference type="SMART" id="SM00320">
    <property type="entry name" value="WD40"/>
    <property type="match status" value="11"/>
</dbReference>
<dbReference type="eggNOG" id="KOG1063">
    <property type="taxonomic scope" value="Eukaryota"/>
</dbReference>
<keyword evidence="7 11" id="KW-0853">WD repeat</keyword>
<evidence type="ECO:0000256" key="5">
    <source>
        <dbReference type="ARBA" id="ARBA00020267"/>
    </source>
</evidence>
<dbReference type="InterPro" id="IPR001680">
    <property type="entry name" value="WD40_rpt"/>
</dbReference>
<gene>
    <name evidence="12" type="ORF">SELMODRAFT_76671</name>
</gene>
<dbReference type="FunCoup" id="D8QSW9">
    <property type="interactions" value="4322"/>
</dbReference>
<reference evidence="12 13" key="1">
    <citation type="journal article" date="2011" name="Science">
        <title>The Selaginella genome identifies genetic changes associated with the evolution of vascular plants.</title>
        <authorList>
            <person name="Banks J.A."/>
            <person name="Nishiyama T."/>
            <person name="Hasebe M."/>
            <person name="Bowman J.L."/>
            <person name="Gribskov M."/>
            <person name="dePamphilis C."/>
            <person name="Albert V.A."/>
            <person name="Aono N."/>
            <person name="Aoyama T."/>
            <person name="Ambrose B.A."/>
            <person name="Ashton N.W."/>
            <person name="Axtell M.J."/>
            <person name="Barker E."/>
            <person name="Barker M.S."/>
            <person name="Bennetzen J.L."/>
            <person name="Bonawitz N.D."/>
            <person name="Chapple C."/>
            <person name="Cheng C."/>
            <person name="Correa L.G."/>
            <person name="Dacre M."/>
            <person name="DeBarry J."/>
            <person name="Dreyer I."/>
            <person name="Elias M."/>
            <person name="Engstrom E.M."/>
            <person name="Estelle M."/>
            <person name="Feng L."/>
            <person name="Finet C."/>
            <person name="Floyd S.K."/>
            <person name="Frommer W.B."/>
            <person name="Fujita T."/>
            <person name="Gramzow L."/>
            <person name="Gutensohn M."/>
            <person name="Harholt J."/>
            <person name="Hattori M."/>
            <person name="Heyl A."/>
            <person name="Hirai T."/>
            <person name="Hiwatashi Y."/>
            <person name="Ishikawa M."/>
            <person name="Iwata M."/>
            <person name="Karol K.G."/>
            <person name="Koehler B."/>
            <person name="Kolukisaoglu U."/>
            <person name="Kubo M."/>
            <person name="Kurata T."/>
            <person name="Lalonde S."/>
            <person name="Li K."/>
            <person name="Li Y."/>
            <person name="Litt A."/>
            <person name="Lyons E."/>
            <person name="Manning G."/>
            <person name="Maruyama T."/>
            <person name="Michael T.P."/>
            <person name="Mikami K."/>
            <person name="Miyazaki S."/>
            <person name="Morinaga S."/>
            <person name="Murata T."/>
            <person name="Mueller-Roeber B."/>
            <person name="Nelson D.R."/>
            <person name="Obara M."/>
            <person name="Oguri Y."/>
            <person name="Olmstead R.G."/>
            <person name="Onodera N."/>
            <person name="Petersen B.L."/>
            <person name="Pils B."/>
            <person name="Prigge M."/>
            <person name="Rensing S.A."/>
            <person name="Riano-Pachon D.M."/>
            <person name="Roberts A.W."/>
            <person name="Sato Y."/>
            <person name="Scheller H.V."/>
            <person name="Schulz B."/>
            <person name="Schulz C."/>
            <person name="Shakirov E.V."/>
            <person name="Shibagaki N."/>
            <person name="Shinohara N."/>
            <person name="Shippen D.E."/>
            <person name="Soerensen I."/>
            <person name="Sotooka R."/>
            <person name="Sugimoto N."/>
            <person name="Sugita M."/>
            <person name="Sumikawa N."/>
            <person name="Tanurdzic M."/>
            <person name="Theissen G."/>
            <person name="Ulvskov P."/>
            <person name="Wakazuki S."/>
            <person name="Weng J.K."/>
            <person name="Willats W.W."/>
            <person name="Wipf D."/>
            <person name="Wolf P.G."/>
            <person name="Yang L."/>
            <person name="Zimmer A.D."/>
            <person name="Zhu Q."/>
            <person name="Mitros T."/>
            <person name="Hellsten U."/>
            <person name="Loque D."/>
            <person name="Otillar R."/>
            <person name="Salamov A."/>
            <person name="Schmutz J."/>
            <person name="Shapiro H."/>
            <person name="Lindquist E."/>
            <person name="Lucas S."/>
            <person name="Rokhsar D."/>
            <person name="Grigoriev I.V."/>
        </authorList>
    </citation>
    <scope>NUCLEOTIDE SEQUENCE [LARGE SCALE GENOMIC DNA]</scope>
</reference>
<comment type="similarity">
    <text evidence="4">Belongs to the WD repeat ELP2 family.</text>
</comment>
<dbReference type="HOGENOM" id="CLU_006430_1_0_1"/>
<feature type="repeat" description="WD" evidence="11">
    <location>
        <begin position="616"/>
        <end position="657"/>
    </location>
</feature>
<dbReference type="PRINTS" id="PR00320">
    <property type="entry name" value="GPROTEINBRPT"/>
</dbReference>
<name>D8QSW9_SELML</name>
<comment type="pathway">
    <text evidence="3">tRNA modification; 5-methoxycarbonylmethyl-2-thiouridine-tRNA biosynthesis.</text>
</comment>
<evidence type="ECO:0000313" key="13">
    <source>
        <dbReference type="Proteomes" id="UP000001514"/>
    </source>
</evidence>
<evidence type="ECO:0000313" key="12">
    <source>
        <dbReference type="EMBL" id="EFJ37511.1"/>
    </source>
</evidence>
<dbReference type="InterPro" id="IPR037289">
    <property type="entry name" value="Elp2"/>
</dbReference>
<evidence type="ECO:0000256" key="1">
    <source>
        <dbReference type="ARBA" id="ARBA00004123"/>
    </source>
</evidence>
<dbReference type="InterPro" id="IPR011047">
    <property type="entry name" value="Quinoprotein_ADH-like_sf"/>
</dbReference>
<dbReference type="InterPro" id="IPR036322">
    <property type="entry name" value="WD40_repeat_dom_sf"/>
</dbReference>
<comment type="subcellular location">
    <subcellularLocation>
        <location evidence="2">Cytoplasm</location>
    </subcellularLocation>
    <subcellularLocation>
        <location evidence="1">Nucleus</location>
    </subcellularLocation>
</comment>
<dbReference type="GO" id="GO:0005634">
    <property type="term" value="C:nucleus"/>
    <property type="evidence" value="ECO:0007669"/>
    <property type="project" value="UniProtKB-SubCell"/>
</dbReference>
<dbReference type="Proteomes" id="UP000001514">
    <property type="component" value="Unassembled WGS sequence"/>
</dbReference>
<dbReference type="STRING" id="88036.D8QSW9"/>
<evidence type="ECO:0000256" key="11">
    <source>
        <dbReference type="PROSITE-ProRule" id="PRU00221"/>
    </source>
</evidence>
<dbReference type="Gramene" id="EFJ37511">
    <property type="protein sequence ID" value="EFJ37511"/>
    <property type="gene ID" value="SELMODRAFT_76671"/>
</dbReference>
<dbReference type="GO" id="GO:0005737">
    <property type="term" value="C:cytoplasm"/>
    <property type="evidence" value="ECO:0007669"/>
    <property type="project" value="UniProtKB-SubCell"/>
</dbReference>
<keyword evidence="13" id="KW-1185">Reference proteome</keyword>
<evidence type="ECO:0000256" key="7">
    <source>
        <dbReference type="ARBA" id="ARBA00022574"/>
    </source>
</evidence>
<evidence type="ECO:0000256" key="6">
    <source>
        <dbReference type="ARBA" id="ARBA00022490"/>
    </source>
</evidence>
<feature type="repeat" description="WD" evidence="11">
    <location>
        <begin position="677"/>
        <end position="710"/>
    </location>
</feature>
<proteinExistence type="inferred from homology"/>
<dbReference type="InParanoid" id="D8QSW9"/>
<dbReference type="EMBL" id="GL377566">
    <property type="protein sequence ID" value="EFJ37511.1"/>
    <property type="molecule type" value="Genomic_DNA"/>
</dbReference>
<dbReference type="KEGG" id="smo:SELMODRAFT_76671"/>
<keyword evidence="9" id="KW-0677">Repeat</keyword>
<dbReference type="OMA" id="ENFRHIS"/>
<dbReference type="GO" id="GO:0002098">
    <property type="term" value="P:tRNA wobble uridine modification"/>
    <property type="evidence" value="ECO:0007669"/>
    <property type="project" value="InterPro"/>
</dbReference>
<keyword evidence="6" id="KW-0963">Cytoplasm</keyword>
<dbReference type="PANTHER" id="PTHR44111">
    <property type="entry name" value="ELONGATOR COMPLEX PROTEIN 2"/>
    <property type="match status" value="1"/>
</dbReference>
<evidence type="ECO:0000256" key="8">
    <source>
        <dbReference type="ARBA" id="ARBA00022694"/>
    </source>
</evidence>